<dbReference type="EMBL" id="CDQK01000004">
    <property type="protein sequence ID" value="CEP22981.1"/>
    <property type="molecule type" value="Genomic_DNA"/>
</dbReference>
<feature type="region of interest" description="Disordered" evidence="4">
    <location>
        <begin position="182"/>
        <end position="205"/>
    </location>
</feature>
<dbReference type="InterPro" id="IPR027124">
    <property type="entry name" value="Swc5/CFDP1/2"/>
</dbReference>
<protein>
    <recommendedName>
        <fullName evidence="2">SWR1-complex protein 5</fullName>
    </recommendedName>
</protein>
<proteinExistence type="inferred from homology"/>
<sequence length="293" mass="34435">MKQSEEEHHSGEEDEYVEEEDEDFNPDEVDGGDDGDDGDDDGDEDEYKRSDDEETERQVKSANYSKIESSEGGLIKTRRQRQLETHEREYKSVLDLRGDVDVDEAWLKLQKASSDRLRCRYSANVTRISHQGEPREEELAHERIKIKRKYDYAGETVIEEKWVDRESAEAQEYLNGLKDEERLKVESSTSMHKKEQDKKPTNVNERGEKLRIIRKRPPLLEGIINGSIKPKFNTLEKSKLDFAQFVDKEGINDELVQHNKDGYLAKQDFLSRVEFHRDTQMKEMRHKELNKKK</sequence>
<dbReference type="PANTHER" id="PTHR48407:SF1">
    <property type="entry name" value="CRANIOFACIAL DEVELOPMENT PROTEIN 1"/>
    <property type="match status" value="1"/>
</dbReference>
<accession>A0A0H5C4Q7</accession>
<dbReference type="PANTHER" id="PTHR48407">
    <property type="entry name" value="CRANIOFACIAL DEVELOPMENT PROTEIN 1"/>
    <property type="match status" value="1"/>
</dbReference>
<dbReference type="AlphaFoldDB" id="A0A0H5C4Q7"/>
<feature type="compositionally biased region" description="Basic and acidic residues" evidence="4">
    <location>
        <begin position="46"/>
        <end position="59"/>
    </location>
</feature>
<evidence type="ECO:0000256" key="4">
    <source>
        <dbReference type="SAM" id="MobiDB-lite"/>
    </source>
</evidence>
<comment type="similarity">
    <text evidence="1">Belongs to the SWC5 family.</text>
</comment>
<evidence type="ECO:0000256" key="2">
    <source>
        <dbReference type="ARBA" id="ARBA00019138"/>
    </source>
</evidence>
<evidence type="ECO:0000259" key="5">
    <source>
        <dbReference type="PROSITE" id="PS51279"/>
    </source>
</evidence>
<evidence type="ECO:0000313" key="6">
    <source>
        <dbReference type="EMBL" id="CEP22981.1"/>
    </source>
</evidence>
<comment type="function">
    <text evidence="3">Component of the SWR1 complex which mediates the ATP-dependent exchange of histone H2A for the H2A variant HZT1 leading to transcriptional regulation of selected genes by chromatin remodeling. Involved in chromosome stability.</text>
</comment>
<feature type="domain" description="BCNT-C" evidence="5">
    <location>
        <begin position="214"/>
        <end position="291"/>
    </location>
</feature>
<name>A0A0H5C4Q7_CYBJN</name>
<feature type="compositionally biased region" description="Basic and acidic residues" evidence="4">
    <location>
        <begin position="1"/>
        <end position="11"/>
    </location>
</feature>
<organism evidence="6 7">
    <name type="scientific">Cyberlindnera jadinii (strain ATCC 18201 / CBS 1600 / BCRC 20928 / JCM 3617 / NBRC 0987 / NRRL Y-1542)</name>
    <name type="common">Torula yeast</name>
    <name type="synonym">Candida utilis</name>
    <dbReference type="NCBI Taxonomy" id="983966"/>
    <lineage>
        <taxon>Eukaryota</taxon>
        <taxon>Fungi</taxon>
        <taxon>Dikarya</taxon>
        <taxon>Ascomycota</taxon>
        <taxon>Saccharomycotina</taxon>
        <taxon>Saccharomycetes</taxon>
        <taxon>Phaffomycetales</taxon>
        <taxon>Phaffomycetaceae</taxon>
        <taxon>Cyberlindnera</taxon>
    </lineage>
</organism>
<feature type="compositionally biased region" description="Basic and acidic residues" evidence="4">
    <location>
        <begin position="192"/>
        <end position="205"/>
    </location>
</feature>
<reference evidence="7" key="1">
    <citation type="journal article" date="2015" name="J. Biotechnol.">
        <title>The structure of the Cyberlindnera jadinii genome and its relation to Candida utilis analyzed by the occurrence of single nucleotide polymorphisms.</title>
        <authorList>
            <person name="Rupp O."/>
            <person name="Brinkrolf K."/>
            <person name="Buerth C."/>
            <person name="Kunigo M."/>
            <person name="Schneider J."/>
            <person name="Jaenicke S."/>
            <person name="Goesmann A."/>
            <person name="Puehler A."/>
            <person name="Jaeger K.-E."/>
            <person name="Ernst J.F."/>
        </authorList>
    </citation>
    <scope>NUCLEOTIDE SEQUENCE [LARGE SCALE GENOMIC DNA]</scope>
    <source>
        <strain evidence="7">ATCC 18201 / CBS 1600 / BCRC 20928 / JCM 3617 / NBRC 0987 / NRRL Y-1542</strain>
    </source>
</reference>
<dbReference type="InterPro" id="IPR011421">
    <property type="entry name" value="BCNT-C"/>
</dbReference>
<evidence type="ECO:0000256" key="3">
    <source>
        <dbReference type="ARBA" id="ARBA00025222"/>
    </source>
</evidence>
<dbReference type="Pfam" id="PF07572">
    <property type="entry name" value="BCNT"/>
    <property type="match status" value="1"/>
</dbReference>
<evidence type="ECO:0000256" key="1">
    <source>
        <dbReference type="ARBA" id="ARBA00010465"/>
    </source>
</evidence>
<gene>
    <name evidence="6" type="ORF">BN1211_3462</name>
</gene>
<feature type="region of interest" description="Disordered" evidence="4">
    <location>
        <begin position="1"/>
        <end position="83"/>
    </location>
</feature>
<dbReference type="PROSITE" id="PS51279">
    <property type="entry name" value="BCNT_C"/>
    <property type="match status" value="1"/>
</dbReference>
<evidence type="ECO:0000313" key="7">
    <source>
        <dbReference type="Proteomes" id="UP000038830"/>
    </source>
</evidence>
<dbReference type="Proteomes" id="UP000038830">
    <property type="component" value="Unassembled WGS sequence"/>
</dbReference>
<dbReference type="GO" id="GO:0000812">
    <property type="term" value="C:Swr1 complex"/>
    <property type="evidence" value="ECO:0007669"/>
    <property type="project" value="TreeGrafter"/>
</dbReference>
<feature type="compositionally biased region" description="Acidic residues" evidence="4">
    <location>
        <begin position="12"/>
        <end position="45"/>
    </location>
</feature>